<sequence>MDDLQEEALDVEVMDGYDGAVAVIGNLWSHTQVEMIFSDLYRFSRP</sequence>
<organism evidence="1 2">
    <name type="scientific">Ancylostoma caninum</name>
    <name type="common">Dog hookworm</name>
    <dbReference type="NCBI Taxonomy" id="29170"/>
    <lineage>
        <taxon>Eukaryota</taxon>
        <taxon>Metazoa</taxon>
        <taxon>Ecdysozoa</taxon>
        <taxon>Nematoda</taxon>
        <taxon>Chromadorea</taxon>
        <taxon>Rhabditida</taxon>
        <taxon>Rhabditina</taxon>
        <taxon>Rhabditomorpha</taxon>
        <taxon>Strongyloidea</taxon>
        <taxon>Ancylostomatidae</taxon>
        <taxon>Ancylostomatinae</taxon>
        <taxon>Ancylostoma</taxon>
    </lineage>
</organism>
<proteinExistence type="predicted"/>
<keyword evidence="2" id="KW-1185">Reference proteome</keyword>
<comment type="caution">
    <text evidence="1">The sequence shown here is derived from an EMBL/GenBank/DDBJ whole genome shotgun (WGS) entry which is preliminary data.</text>
</comment>
<protein>
    <submittedName>
        <fullName evidence="1">Uncharacterized protein</fullName>
    </submittedName>
</protein>
<evidence type="ECO:0000313" key="2">
    <source>
        <dbReference type="Proteomes" id="UP000252519"/>
    </source>
</evidence>
<gene>
    <name evidence="1" type="ORF">ANCCAN_14136</name>
</gene>
<evidence type="ECO:0000313" key="1">
    <source>
        <dbReference type="EMBL" id="RCN39916.1"/>
    </source>
</evidence>
<dbReference type="Proteomes" id="UP000252519">
    <property type="component" value="Unassembled WGS sequence"/>
</dbReference>
<accession>A0A368G662</accession>
<dbReference type="EMBL" id="JOJR01000313">
    <property type="protein sequence ID" value="RCN39916.1"/>
    <property type="molecule type" value="Genomic_DNA"/>
</dbReference>
<dbReference type="AlphaFoldDB" id="A0A368G662"/>
<reference evidence="1 2" key="1">
    <citation type="submission" date="2014-10" db="EMBL/GenBank/DDBJ databases">
        <title>Draft genome of the hookworm Ancylostoma caninum.</title>
        <authorList>
            <person name="Mitreva M."/>
        </authorList>
    </citation>
    <scope>NUCLEOTIDE SEQUENCE [LARGE SCALE GENOMIC DNA]</scope>
    <source>
        <strain evidence="1 2">Baltimore</strain>
    </source>
</reference>
<name>A0A368G662_ANCCA</name>